<dbReference type="InterPro" id="IPR000524">
    <property type="entry name" value="Tscrpt_reg_HTH_GntR"/>
</dbReference>
<sequence length="240" mass="26696">MTDSFATATSNDVARVYDGVRRGIVEGDFLPGTRLVEQRLAELFDCSRTPVREAVRRLESEGLVVVERNRGARVRPLSEHEIADLYDVRARLEGYAASLAATRHEHADLIGLRSALERFERATEAGLRSRDDRAVVRDLDAANADFHESLLAMSRHSRIRSLVHAAVDAPLVFQALQHFEPTELERSATFHRLIAEAVGAREPERAERLMVEHVLQGRDTLLAGLSEVADVAELFAARPG</sequence>
<dbReference type="Gene3D" id="1.20.120.530">
    <property type="entry name" value="GntR ligand-binding domain-like"/>
    <property type="match status" value="1"/>
</dbReference>
<dbReference type="PANTHER" id="PTHR43537:SF24">
    <property type="entry name" value="GLUCONATE OPERON TRANSCRIPTIONAL REPRESSOR"/>
    <property type="match status" value="1"/>
</dbReference>
<dbReference type="SMART" id="SM00895">
    <property type="entry name" value="FCD"/>
    <property type="match status" value="1"/>
</dbReference>
<dbReference type="Gene3D" id="1.10.10.10">
    <property type="entry name" value="Winged helix-like DNA-binding domain superfamily/Winged helix DNA-binding domain"/>
    <property type="match status" value="1"/>
</dbReference>
<protein>
    <submittedName>
        <fullName evidence="5">GntR family transcriptional regulator</fullName>
    </submittedName>
</protein>
<dbReference type="SMART" id="SM00345">
    <property type="entry name" value="HTH_GNTR"/>
    <property type="match status" value="1"/>
</dbReference>
<keyword evidence="6" id="KW-1185">Reference proteome</keyword>
<dbReference type="OrthoDB" id="8680240at2"/>
<evidence type="ECO:0000313" key="5">
    <source>
        <dbReference type="EMBL" id="TDT17574.1"/>
    </source>
</evidence>
<proteinExistence type="predicted"/>
<gene>
    <name evidence="5" type="ORF">BDK89_3184</name>
</gene>
<dbReference type="SUPFAM" id="SSF48008">
    <property type="entry name" value="GntR ligand-binding domain-like"/>
    <property type="match status" value="1"/>
</dbReference>
<organism evidence="5 6">
    <name type="scientific">Ilumatobacter fluminis</name>
    <dbReference type="NCBI Taxonomy" id="467091"/>
    <lineage>
        <taxon>Bacteria</taxon>
        <taxon>Bacillati</taxon>
        <taxon>Actinomycetota</taxon>
        <taxon>Acidimicrobiia</taxon>
        <taxon>Acidimicrobiales</taxon>
        <taxon>Ilumatobacteraceae</taxon>
        <taxon>Ilumatobacter</taxon>
    </lineage>
</organism>
<keyword evidence="1" id="KW-0805">Transcription regulation</keyword>
<comment type="caution">
    <text evidence="5">The sequence shown here is derived from an EMBL/GenBank/DDBJ whole genome shotgun (WGS) entry which is preliminary data.</text>
</comment>
<dbReference type="PANTHER" id="PTHR43537">
    <property type="entry name" value="TRANSCRIPTIONAL REGULATOR, GNTR FAMILY"/>
    <property type="match status" value="1"/>
</dbReference>
<dbReference type="PRINTS" id="PR00035">
    <property type="entry name" value="HTHGNTR"/>
</dbReference>
<dbReference type="InterPro" id="IPR036388">
    <property type="entry name" value="WH-like_DNA-bd_sf"/>
</dbReference>
<evidence type="ECO:0000313" key="6">
    <source>
        <dbReference type="Proteomes" id="UP000294558"/>
    </source>
</evidence>
<dbReference type="SUPFAM" id="SSF46785">
    <property type="entry name" value="Winged helix' DNA-binding domain"/>
    <property type="match status" value="1"/>
</dbReference>
<dbReference type="PROSITE" id="PS50949">
    <property type="entry name" value="HTH_GNTR"/>
    <property type="match status" value="1"/>
</dbReference>
<keyword evidence="3" id="KW-0804">Transcription</keyword>
<dbReference type="InterPro" id="IPR011711">
    <property type="entry name" value="GntR_C"/>
</dbReference>
<dbReference type="InterPro" id="IPR036390">
    <property type="entry name" value="WH_DNA-bd_sf"/>
</dbReference>
<dbReference type="InterPro" id="IPR008920">
    <property type="entry name" value="TF_FadR/GntR_C"/>
</dbReference>
<evidence type="ECO:0000256" key="1">
    <source>
        <dbReference type="ARBA" id="ARBA00023015"/>
    </source>
</evidence>
<dbReference type="RefSeq" id="WP_133869858.1">
    <property type="nucleotide sequence ID" value="NZ_SOAU01000001.1"/>
</dbReference>
<feature type="domain" description="HTH gntR-type" evidence="4">
    <location>
        <begin position="10"/>
        <end position="77"/>
    </location>
</feature>
<dbReference type="EMBL" id="SOAU01000001">
    <property type="protein sequence ID" value="TDT17574.1"/>
    <property type="molecule type" value="Genomic_DNA"/>
</dbReference>
<dbReference type="Proteomes" id="UP000294558">
    <property type="component" value="Unassembled WGS sequence"/>
</dbReference>
<evidence type="ECO:0000256" key="3">
    <source>
        <dbReference type="ARBA" id="ARBA00023163"/>
    </source>
</evidence>
<keyword evidence="2" id="KW-0238">DNA-binding</keyword>
<evidence type="ECO:0000256" key="2">
    <source>
        <dbReference type="ARBA" id="ARBA00023125"/>
    </source>
</evidence>
<accession>A0A4R7I301</accession>
<dbReference type="Pfam" id="PF07729">
    <property type="entry name" value="FCD"/>
    <property type="match status" value="1"/>
</dbReference>
<dbReference type="Pfam" id="PF00392">
    <property type="entry name" value="GntR"/>
    <property type="match status" value="1"/>
</dbReference>
<dbReference type="CDD" id="cd07377">
    <property type="entry name" value="WHTH_GntR"/>
    <property type="match status" value="1"/>
</dbReference>
<evidence type="ECO:0000259" key="4">
    <source>
        <dbReference type="PROSITE" id="PS50949"/>
    </source>
</evidence>
<dbReference type="GO" id="GO:0003700">
    <property type="term" value="F:DNA-binding transcription factor activity"/>
    <property type="evidence" value="ECO:0007669"/>
    <property type="project" value="InterPro"/>
</dbReference>
<dbReference type="GO" id="GO:0003677">
    <property type="term" value="F:DNA binding"/>
    <property type="evidence" value="ECO:0007669"/>
    <property type="project" value="UniProtKB-KW"/>
</dbReference>
<reference evidence="5 6" key="1">
    <citation type="submission" date="2019-03" db="EMBL/GenBank/DDBJ databases">
        <title>Sequencing the genomes of 1000 actinobacteria strains.</title>
        <authorList>
            <person name="Klenk H.-P."/>
        </authorList>
    </citation>
    <scope>NUCLEOTIDE SEQUENCE [LARGE SCALE GENOMIC DNA]</scope>
    <source>
        <strain evidence="5 6">DSM 18936</strain>
    </source>
</reference>
<name>A0A4R7I301_9ACTN</name>
<dbReference type="AlphaFoldDB" id="A0A4R7I301"/>